<dbReference type="SUPFAM" id="SSF50341">
    <property type="entry name" value="CheW-like"/>
    <property type="match status" value="3"/>
</dbReference>
<feature type="domain" description="CheW-like" evidence="1">
    <location>
        <begin position="166"/>
        <end position="314"/>
    </location>
</feature>
<dbReference type="PANTHER" id="PTHR22617">
    <property type="entry name" value="CHEMOTAXIS SENSOR HISTIDINE KINASE-RELATED"/>
    <property type="match status" value="1"/>
</dbReference>
<evidence type="ECO:0000313" key="3">
    <source>
        <dbReference type="Proteomes" id="UP001269375"/>
    </source>
</evidence>
<proteinExistence type="predicted"/>
<dbReference type="InterPro" id="IPR039315">
    <property type="entry name" value="CheW"/>
</dbReference>
<comment type="caution">
    <text evidence="2">The sequence shown here is derived from an EMBL/GenBank/DDBJ whole genome shotgun (WGS) entry which is preliminary data.</text>
</comment>
<organism evidence="2 3">
    <name type="scientific">Larsenimonas suaedae</name>
    <dbReference type="NCBI Taxonomy" id="1851019"/>
    <lineage>
        <taxon>Bacteria</taxon>
        <taxon>Pseudomonadati</taxon>
        <taxon>Pseudomonadota</taxon>
        <taxon>Gammaproteobacteria</taxon>
        <taxon>Oceanospirillales</taxon>
        <taxon>Halomonadaceae</taxon>
        <taxon>Larsenimonas</taxon>
    </lineage>
</organism>
<accession>A0ABU1GTW3</accession>
<sequence>MRRAEAVPDRFCLFEVGGSRLALRIASVQEIVPLPDQLTRAPRAQPFVLGMVRLRELRLPVIDLCALLALPATTGPAVLIVLQHQRQLVALRVDRVMDVVDAVPEPLGQDDTAAAALTPAALTDPDSGEPVYLLDVDALLALEGIQVTSIEQDTVDVSAHVGASTRSQALLVGCHDMQLALPSHMVREIQARPTVHPPVIDVPGFVGTVELRGTSLALFSPLRLLGYRAPAGQQGKSMVVLAVNGYRFAIFVDRVIRMVEFEEAAVLPLADSSQDQDLFTGLLPHASLGESLLVSETGLAQINDLTGIAGMYARVEQPSGIGHTPWRRFPFMHFKAQGQFVTPLYQLEEVIAMPETYLPAADVERGWVGSMSLRGQSVNLVDLRRLLGIVTPEPASHVLVVRCERFLIGFMIDTTRRIEYIDAPSDSLIIQWRGDNKTGAPPIERCKRLVSIGRGSHQKVLSVLCLQALAKLMADEAEDVNCTLVSDELS</sequence>
<dbReference type="EMBL" id="JARWAO010000002">
    <property type="protein sequence ID" value="MDR5895470.1"/>
    <property type="molecule type" value="Genomic_DNA"/>
</dbReference>
<dbReference type="SMART" id="SM00260">
    <property type="entry name" value="CheW"/>
    <property type="match status" value="2"/>
</dbReference>
<dbReference type="RefSeq" id="WP_251591389.1">
    <property type="nucleotide sequence ID" value="NZ_JAMLJI010000001.1"/>
</dbReference>
<dbReference type="Gene3D" id="2.30.30.40">
    <property type="entry name" value="SH3 Domains"/>
    <property type="match status" value="2"/>
</dbReference>
<dbReference type="Proteomes" id="UP001269375">
    <property type="component" value="Unassembled WGS sequence"/>
</dbReference>
<keyword evidence="3" id="KW-1185">Reference proteome</keyword>
<gene>
    <name evidence="2" type="ORF">QC825_05225</name>
</gene>
<dbReference type="InterPro" id="IPR036061">
    <property type="entry name" value="CheW-like_dom_sf"/>
</dbReference>
<evidence type="ECO:0000259" key="1">
    <source>
        <dbReference type="PROSITE" id="PS50851"/>
    </source>
</evidence>
<feature type="domain" description="CheW-like" evidence="1">
    <location>
        <begin position="326"/>
        <end position="475"/>
    </location>
</feature>
<dbReference type="InterPro" id="IPR002545">
    <property type="entry name" value="CheW-lke_dom"/>
</dbReference>
<dbReference type="Pfam" id="PF01584">
    <property type="entry name" value="CheW"/>
    <property type="match status" value="3"/>
</dbReference>
<dbReference type="Gene3D" id="2.40.50.180">
    <property type="entry name" value="CheA-289, Domain 4"/>
    <property type="match status" value="3"/>
</dbReference>
<feature type="domain" description="CheW-like" evidence="1">
    <location>
        <begin position="8"/>
        <end position="145"/>
    </location>
</feature>
<name>A0ABU1GTW3_9GAMM</name>
<evidence type="ECO:0000313" key="2">
    <source>
        <dbReference type="EMBL" id="MDR5895470.1"/>
    </source>
</evidence>
<reference evidence="2 3" key="1">
    <citation type="submission" date="2023-04" db="EMBL/GenBank/DDBJ databases">
        <title>A long-awaited taxogenomic arrangement of the family Halomonadaceae.</title>
        <authorList>
            <person name="De La Haba R."/>
            <person name="Chuvochina M."/>
            <person name="Wittouck S."/>
            <person name="Arahal D.R."/>
            <person name="Sanchez-Porro C."/>
            <person name="Hugenholtz P."/>
            <person name="Ventosa A."/>
        </authorList>
    </citation>
    <scope>NUCLEOTIDE SEQUENCE [LARGE SCALE GENOMIC DNA]</scope>
    <source>
        <strain evidence="2 3">DSM 22428</strain>
    </source>
</reference>
<dbReference type="PROSITE" id="PS50851">
    <property type="entry name" value="CHEW"/>
    <property type="match status" value="3"/>
</dbReference>
<protein>
    <submittedName>
        <fullName evidence="2">Chemotaxis protein CheW</fullName>
    </submittedName>
</protein>
<dbReference type="PANTHER" id="PTHR22617:SF23">
    <property type="entry name" value="CHEMOTAXIS PROTEIN CHEW"/>
    <property type="match status" value="1"/>
</dbReference>
<dbReference type="CDD" id="cd00588">
    <property type="entry name" value="CheW_like"/>
    <property type="match status" value="1"/>
</dbReference>